<dbReference type="eggNOG" id="ENOG502QTS5">
    <property type="taxonomic scope" value="Eukaryota"/>
</dbReference>
<feature type="compositionally biased region" description="Basic and acidic residues" evidence="1">
    <location>
        <begin position="1015"/>
        <end position="1024"/>
    </location>
</feature>
<dbReference type="OrthoDB" id="3925024at2759"/>
<feature type="region of interest" description="Disordered" evidence="1">
    <location>
        <begin position="1001"/>
        <end position="1024"/>
    </location>
</feature>
<dbReference type="EMBL" id="CH476615">
    <property type="protein sequence ID" value="EEP76883.1"/>
    <property type="molecule type" value="Genomic_DNA"/>
</dbReference>
<proteinExistence type="predicted"/>
<feature type="compositionally biased region" description="Polar residues" evidence="1">
    <location>
        <begin position="853"/>
        <end position="895"/>
    </location>
</feature>
<sequence>MEPDPVSPLARDGCHREQQGSSRPPTSERRASDPGPRKTRARVPAANDPKRRCAGVENVDSSLGAFSRLPEEVIERILYAVDANVFASLTLLNKKWRRISASSTLYYHHLLGCRTLGSAGHDPASGLSATDDLKILEARFIREARRNTFDVFLRPTQMLINLVSASASSSSAFPQGEAFRFDFSSNGRQLLALSSSRIYVIDLTTHPVSVRQELKTLRRPLAAAIANNGTVLAMVSSEHQAHIYLLMDGHAELMQSIELSEVPRALAFSPDAVVLAVAYDGGLEMYAIGTDVLSTARRAVRCFGVDYLTFCCQGSMLLGTANDLHSSKLVTISPPLGTDPNAEFTMQELESRMWTTQILFPQVHDGYSHAVLIPTVHGGDGSPWFSGYHLESKAFRLAPIDNPNTAAIYFVGPGPDTDRDEPKPHFLPAASGNGELLAIGFQESELWVYGIPNIENHVATDSSAQPSTNSQEREPVWKSDSATTNFNRLKKTIEGPKTFVHGHPLPLPDGVSAIKWVCSSSSGDVSSQAFRKLVAVAPGGVSSWLGAAAGDMLPIDGGRIIVFDFQLSVSNGQKTEITIELGEVEPIKLPEPGSDLDQQVELERRRTRLNRRRGLGGLQIPTSASTARRHLQPSLNGDGGLGNLTLLDNPYNNSSPRSRDTLNRAATAASNRLNPRYHNARQVQSGVRAPRATVPHESDADNWIPPPPPYTPNAEAPLPEHLQRTLLPTIRGQSTSNNADQSLRRSRTSRLESMAQAVIQRSSTRVNREPNDQAPALLYPSNTFPINRQNLPTLNTTNSSLGYPPRSPSATSSPQHSPNTHVDPNDGPSHPTTETSQQNTQHHSSMHAFTPQALPSATSSQPPMQHANRSPNTNPARAPSPQTAPVTSRSSNTRSLPLAPTGTETRGWYNIRPQSNTVDFSTTSNRPAPPVISGLRAHTQNNTSLSPNSALRGRNHGVQRSRSRSQDAPRIAPLSNTGYRDRRTGRSILGLQSDFRLNQRTRSDDWPNLTSTRSGRKESKCVMM</sequence>
<name>C4JJC5_UNCRE</name>
<dbReference type="STRING" id="336963.C4JJC5"/>
<evidence type="ECO:0000259" key="2">
    <source>
        <dbReference type="PROSITE" id="PS50181"/>
    </source>
</evidence>
<dbReference type="Proteomes" id="UP000002058">
    <property type="component" value="Unassembled WGS sequence"/>
</dbReference>
<dbReference type="KEGG" id="ure:UREG_01732"/>
<feature type="compositionally biased region" description="Polar residues" evidence="1">
    <location>
        <begin position="912"/>
        <end position="926"/>
    </location>
</feature>
<dbReference type="GeneID" id="8438781"/>
<evidence type="ECO:0000256" key="1">
    <source>
        <dbReference type="SAM" id="MobiDB-lite"/>
    </source>
</evidence>
<dbReference type="SUPFAM" id="SSF81383">
    <property type="entry name" value="F-box domain"/>
    <property type="match status" value="1"/>
</dbReference>
<protein>
    <recommendedName>
        <fullName evidence="2">F-box domain-containing protein</fullName>
    </recommendedName>
</protein>
<dbReference type="SUPFAM" id="SSF82171">
    <property type="entry name" value="DPP6 N-terminal domain-like"/>
    <property type="match status" value="1"/>
</dbReference>
<gene>
    <name evidence="3" type="ORF">UREG_01732</name>
</gene>
<reference evidence="4" key="1">
    <citation type="journal article" date="2009" name="Genome Res.">
        <title>Comparative genomic analyses of the human fungal pathogens Coccidioides and their relatives.</title>
        <authorList>
            <person name="Sharpton T.J."/>
            <person name="Stajich J.E."/>
            <person name="Rounsley S.D."/>
            <person name="Gardner M.J."/>
            <person name="Wortman J.R."/>
            <person name="Jordar V.S."/>
            <person name="Maiti R."/>
            <person name="Kodira C.D."/>
            <person name="Neafsey D.E."/>
            <person name="Zeng Q."/>
            <person name="Hung C.-Y."/>
            <person name="McMahan C."/>
            <person name="Muszewska A."/>
            <person name="Grynberg M."/>
            <person name="Mandel M.A."/>
            <person name="Kellner E.M."/>
            <person name="Barker B.M."/>
            <person name="Galgiani J.N."/>
            <person name="Orbach M.J."/>
            <person name="Kirkland T.N."/>
            <person name="Cole G.T."/>
            <person name="Henn M.R."/>
            <person name="Birren B.W."/>
            <person name="Taylor J.W."/>
        </authorList>
    </citation>
    <scope>NUCLEOTIDE SEQUENCE [LARGE SCALE GENOMIC DNA]</scope>
    <source>
        <strain evidence="4">UAMH 1704</strain>
    </source>
</reference>
<dbReference type="InParanoid" id="C4JJC5"/>
<feature type="region of interest" description="Disordered" evidence="1">
    <location>
        <begin position="610"/>
        <end position="716"/>
    </location>
</feature>
<accession>C4JJC5</accession>
<feature type="domain" description="F-box" evidence="2">
    <location>
        <begin position="63"/>
        <end position="110"/>
    </location>
</feature>
<dbReference type="HOGENOM" id="CLU_002718_1_0_1"/>
<organism evidence="3 4">
    <name type="scientific">Uncinocarpus reesii (strain UAMH 1704)</name>
    <dbReference type="NCBI Taxonomy" id="336963"/>
    <lineage>
        <taxon>Eukaryota</taxon>
        <taxon>Fungi</taxon>
        <taxon>Dikarya</taxon>
        <taxon>Ascomycota</taxon>
        <taxon>Pezizomycotina</taxon>
        <taxon>Eurotiomycetes</taxon>
        <taxon>Eurotiomycetidae</taxon>
        <taxon>Onygenales</taxon>
        <taxon>Onygenaceae</taxon>
        <taxon>Uncinocarpus</taxon>
    </lineage>
</organism>
<dbReference type="InterPro" id="IPR036047">
    <property type="entry name" value="F-box-like_dom_sf"/>
</dbReference>
<feature type="region of interest" description="Disordered" evidence="1">
    <location>
        <begin position="459"/>
        <end position="478"/>
    </location>
</feature>
<dbReference type="OMA" id="DNTIKER"/>
<keyword evidence="4" id="KW-1185">Reference proteome</keyword>
<feature type="region of interest" description="Disordered" evidence="1">
    <location>
        <begin position="1"/>
        <end position="51"/>
    </location>
</feature>
<feature type="compositionally biased region" description="Polar residues" evidence="1">
    <location>
        <begin position="808"/>
        <end position="822"/>
    </location>
</feature>
<dbReference type="RefSeq" id="XP_002542216.1">
    <property type="nucleotide sequence ID" value="XM_002542170.1"/>
</dbReference>
<feature type="compositionally biased region" description="Polar residues" evidence="1">
    <location>
        <begin position="459"/>
        <end position="470"/>
    </location>
</feature>
<feature type="compositionally biased region" description="Polar residues" evidence="1">
    <location>
        <begin position="830"/>
        <end position="843"/>
    </location>
</feature>
<dbReference type="AlphaFoldDB" id="C4JJC5"/>
<dbReference type="Pfam" id="PF23749">
    <property type="entry name" value="DUF7165"/>
    <property type="match status" value="1"/>
</dbReference>
<feature type="compositionally biased region" description="Polar residues" evidence="1">
    <location>
        <begin position="731"/>
        <end position="741"/>
    </location>
</feature>
<dbReference type="InterPro" id="IPR015943">
    <property type="entry name" value="WD40/YVTN_repeat-like_dom_sf"/>
</dbReference>
<feature type="compositionally biased region" description="Basic residues" evidence="1">
    <location>
        <begin position="953"/>
        <end position="963"/>
    </location>
</feature>
<dbReference type="Gene3D" id="2.130.10.10">
    <property type="entry name" value="YVTN repeat-like/Quinoprotein amine dehydrogenase"/>
    <property type="match status" value="1"/>
</dbReference>
<dbReference type="InterPro" id="IPR001810">
    <property type="entry name" value="F-box_dom"/>
</dbReference>
<feature type="compositionally biased region" description="Polar residues" evidence="1">
    <location>
        <begin position="938"/>
        <end position="949"/>
    </location>
</feature>
<feature type="compositionally biased region" description="Polar residues" evidence="1">
    <location>
        <begin position="780"/>
        <end position="801"/>
    </location>
</feature>
<dbReference type="InterPro" id="IPR055589">
    <property type="entry name" value="DUF7165"/>
</dbReference>
<dbReference type="VEuPathDB" id="FungiDB:UREG_01732"/>
<evidence type="ECO:0000313" key="3">
    <source>
        <dbReference type="EMBL" id="EEP76883.1"/>
    </source>
</evidence>
<evidence type="ECO:0000313" key="4">
    <source>
        <dbReference type="Proteomes" id="UP000002058"/>
    </source>
</evidence>
<dbReference type="PROSITE" id="PS50181">
    <property type="entry name" value="FBOX"/>
    <property type="match status" value="1"/>
</dbReference>
<feature type="region of interest" description="Disordered" evidence="1">
    <location>
        <begin position="729"/>
        <end position="987"/>
    </location>
</feature>
<feature type="compositionally biased region" description="Basic and acidic residues" evidence="1">
    <location>
        <begin position="26"/>
        <end position="36"/>
    </location>
</feature>